<sequence length="149" mass="16918">MTVTTLAPLTESELKEMAMAWYSKLDVHAPLAEFVPYLAEEGLEMQFPEATVYGFEGFKGWYERVIGIFFDEVHTVKEVKLTPAANQSEVKVVVKWEASVWNPPASKSQRIILDAYQTWVVKRSPRTGKPVVQTYIVDSLDYNEGSARL</sequence>
<reference evidence="1 2" key="1">
    <citation type="submission" date="2018-02" db="EMBL/GenBank/DDBJ databases">
        <authorList>
            <person name="Cohen D.B."/>
            <person name="Kent A.D."/>
        </authorList>
    </citation>
    <scope>NUCLEOTIDE SEQUENCE [LARGE SCALE GENOMIC DNA]</scope>
    <source>
        <strain evidence="1 2">CCAP 1448/3</strain>
    </source>
</reference>
<name>A0A2T1C4D9_9CYAN</name>
<evidence type="ECO:0000313" key="2">
    <source>
        <dbReference type="Proteomes" id="UP000238762"/>
    </source>
</evidence>
<keyword evidence="2" id="KW-1185">Reference proteome</keyword>
<dbReference type="AlphaFoldDB" id="A0A2T1C4D9"/>
<dbReference type="Proteomes" id="UP000238762">
    <property type="component" value="Unassembled WGS sequence"/>
</dbReference>
<dbReference type="EMBL" id="PVWJ01000040">
    <property type="protein sequence ID" value="PSB03126.1"/>
    <property type="molecule type" value="Genomic_DNA"/>
</dbReference>
<dbReference type="OrthoDB" id="1254615at2"/>
<proteinExistence type="predicted"/>
<evidence type="ECO:0008006" key="3">
    <source>
        <dbReference type="Google" id="ProtNLM"/>
    </source>
</evidence>
<evidence type="ECO:0000313" key="1">
    <source>
        <dbReference type="EMBL" id="PSB03126.1"/>
    </source>
</evidence>
<organism evidence="1 2">
    <name type="scientific">Merismopedia glauca CCAP 1448/3</name>
    <dbReference type="NCBI Taxonomy" id="1296344"/>
    <lineage>
        <taxon>Bacteria</taxon>
        <taxon>Bacillati</taxon>
        <taxon>Cyanobacteriota</taxon>
        <taxon>Cyanophyceae</taxon>
        <taxon>Synechococcales</taxon>
        <taxon>Merismopediaceae</taxon>
        <taxon>Merismopedia</taxon>
    </lineage>
</organism>
<accession>A0A2T1C4D9</accession>
<protein>
    <recommendedName>
        <fullName evidence="3">Nuclear transport factor 2 family protein</fullName>
    </recommendedName>
</protein>
<dbReference type="RefSeq" id="WP_106288495.1">
    <property type="nucleotide sequence ID" value="NZ_CAWNTC010000016.1"/>
</dbReference>
<gene>
    <name evidence="1" type="ORF">C7B64_09965</name>
</gene>
<reference evidence="1 2" key="2">
    <citation type="submission" date="2018-03" db="EMBL/GenBank/DDBJ databases">
        <title>The ancient ancestry and fast evolution of plastids.</title>
        <authorList>
            <person name="Moore K.R."/>
            <person name="Magnabosco C."/>
            <person name="Momper L."/>
            <person name="Gold D.A."/>
            <person name="Bosak T."/>
            <person name="Fournier G.P."/>
        </authorList>
    </citation>
    <scope>NUCLEOTIDE SEQUENCE [LARGE SCALE GENOMIC DNA]</scope>
    <source>
        <strain evidence="1 2">CCAP 1448/3</strain>
    </source>
</reference>
<comment type="caution">
    <text evidence="1">The sequence shown here is derived from an EMBL/GenBank/DDBJ whole genome shotgun (WGS) entry which is preliminary data.</text>
</comment>